<dbReference type="InterPro" id="IPR025438">
    <property type="entry name" value="DUF4180"/>
</dbReference>
<gene>
    <name evidence="2" type="ORF">SBA5_290133</name>
</gene>
<feature type="domain" description="DUF4180" evidence="1">
    <location>
        <begin position="10"/>
        <end position="118"/>
    </location>
</feature>
<keyword evidence="2" id="KW-0378">Hydrolase</keyword>
<protein>
    <submittedName>
        <fullName evidence="2">Alpha/beta hydrolase</fullName>
    </submittedName>
</protein>
<dbReference type="GO" id="GO:0016787">
    <property type="term" value="F:hydrolase activity"/>
    <property type="evidence" value="ECO:0007669"/>
    <property type="project" value="UniProtKB-KW"/>
</dbReference>
<dbReference type="OrthoDB" id="8595425at2"/>
<sequence>MTENLLAIEGRSALVCSAEGALLRGTQAAVDLISEARSSGAQMVVVPVERLDPEFFQLRTGVAGEFLQKFVTYEVAIVILGDTSALAPESKALGDFIRESNDHDAIWFFRSMEDLKARIAIRPISG</sequence>
<dbReference type="Pfam" id="PF13788">
    <property type="entry name" value="DUF4180"/>
    <property type="match status" value="1"/>
</dbReference>
<dbReference type="EMBL" id="OKRB01000085">
    <property type="protein sequence ID" value="SPE20279.1"/>
    <property type="molecule type" value="Genomic_DNA"/>
</dbReference>
<accession>A0A2N9LAG1</accession>
<reference evidence="3" key="1">
    <citation type="submission" date="2018-02" db="EMBL/GenBank/DDBJ databases">
        <authorList>
            <person name="Hausmann B."/>
        </authorList>
    </citation>
    <scope>NUCLEOTIDE SEQUENCE [LARGE SCALE GENOMIC DNA]</scope>
    <source>
        <strain evidence="3">Peat soil MAG SbA5</strain>
    </source>
</reference>
<proteinExistence type="predicted"/>
<dbReference type="AlphaFoldDB" id="A0A2N9LAG1"/>
<organism evidence="2 3">
    <name type="scientific">Candidatus Sulfuritelmatomonas gaucii</name>
    <dbReference type="NCBI Taxonomy" id="2043161"/>
    <lineage>
        <taxon>Bacteria</taxon>
        <taxon>Pseudomonadati</taxon>
        <taxon>Acidobacteriota</taxon>
        <taxon>Terriglobia</taxon>
        <taxon>Terriglobales</taxon>
        <taxon>Acidobacteriaceae</taxon>
        <taxon>Candidatus Sulfuritelmatomonas</taxon>
    </lineage>
</organism>
<name>A0A2N9LAG1_9BACT</name>
<dbReference type="Proteomes" id="UP000239735">
    <property type="component" value="Unassembled WGS sequence"/>
</dbReference>
<evidence type="ECO:0000313" key="3">
    <source>
        <dbReference type="Proteomes" id="UP000239735"/>
    </source>
</evidence>
<evidence type="ECO:0000259" key="1">
    <source>
        <dbReference type="Pfam" id="PF13788"/>
    </source>
</evidence>
<evidence type="ECO:0000313" key="2">
    <source>
        <dbReference type="EMBL" id="SPE20279.1"/>
    </source>
</evidence>